<dbReference type="InterPro" id="IPR013249">
    <property type="entry name" value="RNA_pol_sigma70_r4_t2"/>
</dbReference>
<evidence type="ECO:0000256" key="2">
    <source>
        <dbReference type="ARBA" id="ARBA00023015"/>
    </source>
</evidence>
<dbReference type="AlphaFoldDB" id="A0A9D1UZV5"/>
<dbReference type="InterPro" id="IPR014284">
    <property type="entry name" value="RNA_pol_sigma-70_dom"/>
</dbReference>
<organism evidence="7 8">
    <name type="scientific">Candidatus Odoribacter faecigallinarum</name>
    <dbReference type="NCBI Taxonomy" id="2838706"/>
    <lineage>
        <taxon>Bacteria</taxon>
        <taxon>Pseudomonadati</taxon>
        <taxon>Bacteroidota</taxon>
        <taxon>Bacteroidia</taxon>
        <taxon>Bacteroidales</taxon>
        <taxon>Odoribacteraceae</taxon>
        <taxon>Odoribacter</taxon>
    </lineage>
</organism>
<evidence type="ECO:0000259" key="5">
    <source>
        <dbReference type="Pfam" id="PF04542"/>
    </source>
</evidence>
<evidence type="ECO:0000256" key="3">
    <source>
        <dbReference type="ARBA" id="ARBA00023082"/>
    </source>
</evidence>
<dbReference type="EMBL" id="DXFT01000100">
    <property type="protein sequence ID" value="HIX03497.1"/>
    <property type="molecule type" value="Genomic_DNA"/>
</dbReference>
<evidence type="ECO:0000259" key="6">
    <source>
        <dbReference type="Pfam" id="PF08281"/>
    </source>
</evidence>
<dbReference type="Proteomes" id="UP000824202">
    <property type="component" value="Unassembled WGS sequence"/>
</dbReference>
<dbReference type="GO" id="GO:0016987">
    <property type="term" value="F:sigma factor activity"/>
    <property type="evidence" value="ECO:0007669"/>
    <property type="project" value="UniProtKB-KW"/>
</dbReference>
<dbReference type="InterPro" id="IPR013325">
    <property type="entry name" value="RNA_pol_sigma_r2"/>
</dbReference>
<dbReference type="InterPro" id="IPR036388">
    <property type="entry name" value="WH-like_DNA-bd_sf"/>
</dbReference>
<gene>
    <name evidence="7" type="ORF">H9863_05190</name>
</gene>
<dbReference type="SUPFAM" id="SSF88659">
    <property type="entry name" value="Sigma3 and sigma4 domains of RNA polymerase sigma factors"/>
    <property type="match status" value="1"/>
</dbReference>
<evidence type="ECO:0000313" key="7">
    <source>
        <dbReference type="EMBL" id="HIX03497.1"/>
    </source>
</evidence>
<feature type="domain" description="RNA polymerase sigma-70 region 2" evidence="5">
    <location>
        <begin position="13"/>
        <end position="80"/>
    </location>
</feature>
<dbReference type="GO" id="GO:0003677">
    <property type="term" value="F:DNA binding"/>
    <property type="evidence" value="ECO:0007669"/>
    <property type="project" value="InterPro"/>
</dbReference>
<keyword evidence="3" id="KW-0731">Sigma factor</keyword>
<dbReference type="InterPro" id="IPR007627">
    <property type="entry name" value="RNA_pol_sigma70_r2"/>
</dbReference>
<evidence type="ECO:0000313" key="8">
    <source>
        <dbReference type="Proteomes" id="UP000824202"/>
    </source>
</evidence>
<evidence type="ECO:0000256" key="4">
    <source>
        <dbReference type="ARBA" id="ARBA00023163"/>
    </source>
</evidence>
<keyword evidence="4" id="KW-0804">Transcription</keyword>
<protein>
    <submittedName>
        <fullName evidence="7">Sigma-70 family RNA polymerase sigma factor</fullName>
    </submittedName>
</protein>
<keyword evidence="2" id="KW-0805">Transcription regulation</keyword>
<dbReference type="NCBIfam" id="TIGR02937">
    <property type="entry name" value="sigma70-ECF"/>
    <property type="match status" value="1"/>
</dbReference>
<comment type="caution">
    <text evidence="7">The sequence shown here is derived from an EMBL/GenBank/DDBJ whole genome shotgun (WGS) entry which is preliminary data.</text>
</comment>
<name>A0A9D1UZV5_9BACT</name>
<dbReference type="SUPFAM" id="SSF88946">
    <property type="entry name" value="Sigma2 domain of RNA polymerase sigma factors"/>
    <property type="match status" value="1"/>
</dbReference>
<dbReference type="InterPro" id="IPR039425">
    <property type="entry name" value="RNA_pol_sigma-70-like"/>
</dbReference>
<sequence>MLELGDERCMKLLFDNYYRLLCMYALRYPIAKECAEDIVQTVFVTLWINKRGKPFDGSLRSYLFGAVSKAALCWLRDHNRVYVEEIEEQSEDFWEKIFTQEQEEQRERLREKVREAVKQLPEKPRQVLQAIVFLEKPYKKVAAEMGISVNTVKTYYARALQALRKALGANPLLLLLWLKKADR</sequence>
<dbReference type="PANTHER" id="PTHR43133">
    <property type="entry name" value="RNA POLYMERASE ECF-TYPE SIGMA FACTO"/>
    <property type="match status" value="1"/>
</dbReference>
<feature type="domain" description="RNA polymerase sigma factor 70 region 4 type 2" evidence="6">
    <location>
        <begin position="111"/>
        <end position="163"/>
    </location>
</feature>
<evidence type="ECO:0000256" key="1">
    <source>
        <dbReference type="ARBA" id="ARBA00010641"/>
    </source>
</evidence>
<reference evidence="7" key="2">
    <citation type="submission" date="2021-04" db="EMBL/GenBank/DDBJ databases">
        <authorList>
            <person name="Gilroy R."/>
        </authorList>
    </citation>
    <scope>NUCLEOTIDE SEQUENCE</scope>
    <source>
        <strain evidence="7">23274</strain>
    </source>
</reference>
<dbReference type="Gene3D" id="1.10.1740.10">
    <property type="match status" value="1"/>
</dbReference>
<accession>A0A9D1UZV5</accession>
<dbReference type="CDD" id="cd06171">
    <property type="entry name" value="Sigma70_r4"/>
    <property type="match status" value="1"/>
</dbReference>
<dbReference type="Pfam" id="PF04542">
    <property type="entry name" value="Sigma70_r2"/>
    <property type="match status" value="1"/>
</dbReference>
<dbReference type="InterPro" id="IPR013324">
    <property type="entry name" value="RNA_pol_sigma_r3/r4-like"/>
</dbReference>
<comment type="similarity">
    <text evidence="1">Belongs to the sigma-70 factor family. ECF subfamily.</text>
</comment>
<proteinExistence type="inferred from homology"/>
<reference evidence="7" key="1">
    <citation type="journal article" date="2021" name="PeerJ">
        <title>Extensive microbial diversity within the chicken gut microbiome revealed by metagenomics and culture.</title>
        <authorList>
            <person name="Gilroy R."/>
            <person name="Ravi A."/>
            <person name="Getino M."/>
            <person name="Pursley I."/>
            <person name="Horton D.L."/>
            <person name="Alikhan N.F."/>
            <person name="Baker D."/>
            <person name="Gharbi K."/>
            <person name="Hall N."/>
            <person name="Watson M."/>
            <person name="Adriaenssens E.M."/>
            <person name="Foster-Nyarko E."/>
            <person name="Jarju S."/>
            <person name="Secka A."/>
            <person name="Antonio M."/>
            <person name="Oren A."/>
            <person name="Chaudhuri R.R."/>
            <person name="La Ragione R."/>
            <person name="Hildebrand F."/>
            <person name="Pallen M.J."/>
        </authorList>
    </citation>
    <scope>NUCLEOTIDE SEQUENCE</scope>
    <source>
        <strain evidence="7">23274</strain>
    </source>
</reference>
<dbReference type="Gene3D" id="1.10.10.10">
    <property type="entry name" value="Winged helix-like DNA-binding domain superfamily/Winged helix DNA-binding domain"/>
    <property type="match status" value="1"/>
</dbReference>
<dbReference type="GO" id="GO:0006352">
    <property type="term" value="P:DNA-templated transcription initiation"/>
    <property type="evidence" value="ECO:0007669"/>
    <property type="project" value="InterPro"/>
</dbReference>
<dbReference type="PANTHER" id="PTHR43133:SF46">
    <property type="entry name" value="RNA POLYMERASE SIGMA-70 FACTOR ECF SUBFAMILY"/>
    <property type="match status" value="1"/>
</dbReference>
<dbReference type="Pfam" id="PF08281">
    <property type="entry name" value="Sigma70_r4_2"/>
    <property type="match status" value="1"/>
</dbReference>